<gene>
    <name evidence="1" type="ORF">C447_10585</name>
</gene>
<comment type="caution">
    <text evidence="1">The sequence shown here is derived from an EMBL/GenBank/DDBJ whole genome shotgun (WGS) entry which is preliminary data.</text>
</comment>
<proteinExistence type="predicted"/>
<protein>
    <submittedName>
        <fullName evidence="1">Uncharacterized protein</fullName>
    </submittedName>
</protein>
<dbReference type="OrthoDB" id="210303at2157"/>
<dbReference type="AlphaFoldDB" id="M0LYB7"/>
<reference evidence="1 2" key="1">
    <citation type="journal article" date="2014" name="PLoS Genet.">
        <title>Phylogenetically driven sequencing of extremely halophilic archaea reveals strategies for static and dynamic osmo-response.</title>
        <authorList>
            <person name="Becker E.A."/>
            <person name="Seitzer P.M."/>
            <person name="Tritt A."/>
            <person name="Larsen D."/>
            <person name="Krusor M."/>
            <person name="Yao A.I."/>
            <person name="Wu D."/>
            <person name="Madern D."/>
            <person name="Eisen J.A."/>
            <person name="Darling A.E."/>
            <person name="Facciotti M.T."/>
        </authorList>
    </citation>
    <scope>NUCLEOTIDE SEQUENCE [LARGE SCALE GENOMIC DNA]</scope>
    <source>
        <strain evidence="1 2">100A6</strain>
    </source>
</reference>
<name>M0LYB7_9EURY</name>
<evidence type="ECO:0000313" key="2">
    <source>
        <dbReference type="Proteomes" id="UP000011566"/>
    </source>
</evidence>
<evidence type="ECO:0000313" key="1">
    <source>
        <dbReference type="EMBL" id="EMA38168.1"/>
    </source>
</evidence>
<accession>M0LYB7</accession>
<sequence>MKDFYKKLMKMSIEDAEEIARESEMDAVNEMAMQLYQTRVRHWQLKATEEHQLDFPDDPTAMYD</sequence>
<dbReference type="PATRIC" id="fig|1132509.6.peg.2389"/>
<dbReference type="EMBL" id="AOMB01000031">
    <property type="protein sequence ID" value="EMA38168.1"/>
    <property type="molecule type" value="Genomic_DNA"/>
</dbReference>
<organism evidence="1 2">
    <name type="scientific">Halococcus hamelinensis 100A6</name>
    <dbReference type="NCBI Taxonomy" id="1132509"/>
    <lineage>
        <taxon>Archaea</taxon>
        <taxon>Methanobacteriati</taxon>
        <taxon>Methanobacteriota</taxon>
        <taxon>Stenosarchaea group</taxon>
        <taxon>Halobacteria</taxon>
        <taxon>Halobacteriales</taxon>
        <taxon>Halococcaceae</taxon>
        <taxon>Halococcus</taxon>
    </lineage>
</organism>
<dbReference type="RefSeq" id="WP_007693669.1">
    <property type="nucleotide sequence ID" value="NZ_AJRK01000409.1"/>
</dbReference>
<keyword evidence="2" id="KW-1185">Reference proteome</keyword>
<dbReference type="Proteomes" id="UP000011566">
    <property type="component" value="Unassembled WGS sequence"/>
</dbReference>